<evidence type="ECO:0000259" key="2">
    <source>
        <dbReference type="Pfam" id="PF20153"/>
    </source>
</evidence>
<feature type="non-terminal residue" evidence="3">
    <location>
        <position position="1"/>
    </location>
</feature>
<gene>
    <name evidence="3" type="ORF">EV420DRAFT_1220866</name>
</gene>
<organism evidence="3 4">
    <name type="scientific">Armillaria tabescens</name>
    <name type="common">Ringless honey mushroom</name>
    <name type="synonym">Agaricus tabescens</name>
    <dbReference type="NCBI Taxonomy" id="1929756"/>
    <lineage>
        <taxon>Eukaryota</taxon>
        <taxon>Fungi</taxon>
        <taxon>Dikarya</taxon>
        <taxon>Basidiomycota</taxon>
        <taxon>Agaricomycotina</taxon>
        <taxon>Agaricomycetes</taxon>
        <taxon>Agaricomycetidae</taxon>
        <taxon>Agaricales</taxon>
        <taxon>Marasmiineae</taxon>
        <taxon>Physalacriaceae</taxon>
        <taxon>Desarmillaria</taxon>
    </lineage>
</organism>
<dbReference type="EMBL" id="JAUEPS010000040">
    <property type="protein sequence ID" value="KAK0448900.1"/>
    <property type="molecule type" value="Genomic_DNA"/>
</dbReference>
<accession>A0AA39JU05</accession>
<feature type="domain" description="DUF6535" evidence="2">
    <location>
        <begin position="6"/>
        <end position="50"/>
    </location>
</feature>
<sequence>HHTVLPSGTPSESNHVRRYRYASFQRRHVPMIAGLLPVLMHVSLALFFRG</sequence>
<proteinExistence type="predicted"/>
<feature type="transmembrane region" description="Helical" evidence="1">
    <location>
        <begin position="28"/>
        <end position="48"/>
    </location>
</feature>
<keyword evidence="1" id="KW-0472">Membrane</keyword>
<keyword evidence="1" id="KW-1133">Transmembrane helix</keyword>
<keyword evidence="4" id="KW-1185">Reference proteome</keyword>
<keyword evidence="1" id="KW-0812">Transmembrane</keyword>
<name>A0AA39JU05_ARMTA</name>
<dbReference type="GeneID" id="85350005"/>
<feature type="non-terminal residue" evidence="3">
    <location>
        <position position="50"/>
    </location>
</feature>
<reference evidence="3" key="1">
    <citation type="submission" date="2023-06" db="EMBL/GenBank/DDBJ databases">
        <authorList>
            <consortium name="Lawrence Berkeley National Laboratory"/>
            <person name="Ahrendt S."/>
            <person name="Sahu N."/>
            <person name="Indic B."/>
            <person name="Wong-Bajracharya J."/>
            <person name="Merenyi Z."/>
            <person name="Ke H.-M."/>
            <person name="Monk M."/>
            <person name="Kocsube S."/>
            <person name="Drula E."/>
            <person name="Lipzen A."/>
            <person name="Balint B."/>
            <person name="Henrissat B."/>
            <person name="Andreopoulos B."/>
            <person name="Martin F.M."/>
            <person name="Harder C.B."/>
            <person name="Rigling D."/>
            <person name="Ford K.L."/>
            <person name="Foster G.D."/>
            <person name="Pangilinan J."/>
            <person name="Papanicolaou A."/>
            <person name="Barry K."/>
            <person name="LaButti K."/>
            <person name="Viragh M."/>
            <person name="Koriabine M."/>
            <person name="Yan M."/>
            <person name="Riley R."/>
            <person name="Champramary S."/>
            <person name="Plett K.L."/>
            <person name="Tsai I.J."/>
            <person name="Slot J."/>
            <person name="Sipos G."/>
            <person name="Plett J."/>
            <person name="Nagy L.G."/>
            <person name="Grigoriev I.V."/>
        </authorList>
    </citation>
    <scope>NUCLEOTIDE SEQUENCE</scope>
    <source>
        <strain evidence="3">CCBAS 213</strain>
    </source>
</reference>
<dbReference type="InterPro" id="IPR045338">
    <property type="entry name" value="DUF6535"/>
</dbReference>
<protein>
    <recommendedName>
        <fullName evidence="2">DUF6535 domain-containing protein</fullName>
    </recommendedName>
</protein>
<evidence type="ECO:0000313" key="4">
    <source>
        <dbReference type="Proteomes" id="UP001175211"/>
    </source>
</evidence>
<dbReference type="Pfam" id="PF20153">
    <property type="entry name" value="DUF6535"/>
    <property type="match status" value="1"/>
</dbReference>
<dbReference type="RefSeq" id="XP_060326615.1">
    <property type="nucleotide sequence ID" value="XM_060466457.1"/>
</dbReference>
<evidence type="ECO:0000313" key="3">
    <source>
        <dbReference type="EMBL" id="KAK0448900.1"/>
    </source>
</evidence>
<dbReference type="Proteomes" id="UP001175211">
    <property type="component" value="Unassembled WGS sequence"/>
</dbReference>
<evidence type="ECO:0000256" key="1">
    <source>
        <dbReference type="SAM" id="Phobius"/>
    </source>
</evidence>
<dbReference type="AlphaFoldDB" id="A0AA39JU05"/>
<comment type="caution">
    <text evidence="3">The sequence shown here is derived from an EMBL/GenBank/DDBJ whole genome shotgun (WGS) entry which is preliminary data.</text>
</comment>